<dbReference type="SMART" id="SM00220">
    <property type="entry name" value="S_TKc"/>
    <property type="match status" value="1"/>
</dbReference>
<gene>
    <name evidence="4" type="ORF">FJTKL_08812</name>
</gene>
<feature type="binding site" evidence="1">
    <location>
        <position position="71"/>
    </location>
    <ligand>
        <name>ATP</name>
        <dbReference type="ChEBI" id="CHEBI:30616"/>
    </ligand>
</feature>
<protein>
    <recommendedName>
        <fullName evidence="3">Protein kinase domain-containing protein</fullName>
    </recommendedName>
</protein>
<feature type="compositionally biased region" description="Basic and acidic residues" evidence="2">
    <location>
        <begin position="483"/>
        <end position="494"/>
    </location>
</feature>
<evidence type="ECO:0000259" key="3">
    <source>
        <dbReference type="PROSITE" id="PS50011"/>
    </source>
</evidence>
<dbReference type="InterPro" id="IPR000719">
    <property type="entry name" value="Prot_kinase_dom"/>
</dbReference>
<evidence type="ECO:0000256" key="1">
    <source>
        <dbReference type="PROSITE-ProRule" id="PRU10141"/>
    </source>
</evidence>
<dbReference type="InterPro" id="IPR011009">
    <property type="entry name" value="Kinase-like_dom_sf"/>
</dbReference>
<dbReference type="PROSITE" id="PS00107">
    <property type="entry name" value="PROTEIN_KINASE_ATP"/>
    <property type="match status" value="1"/>
</dbReference>
<keyword evidence="1" id="KW-0067">ATP-binding</keyword>
<sequence>MVRYHRILSQNDPERLRRANGDIISGRNPVMRALDPLGFRFRKMLGQGGGGIVLLVDLLDQNGQADQWVVKVPVGKSSLEREASNMRSMVGARHIVQRKFIRSPDQSAPATRAKLNTDEPDCMYGMELLKHGSVDRLLKRVSSQNLKLKDDELWMIFHCLFRACVAMSYPGTWSGGLNPETDLIPLRDESIPQDVPIETALSLVHFDIDPDNVLIGDFESDPGSHTHEIVPIFKIADLGVARSAEELERMSTDLFDMLYSRRLGKVENHAPVMWQLLTRCCTLLPPNHGDIEFSPDGVNTVRGFTYGADLIFSRVADEYDETLRTTIMWCMMHDPAERPTLRQLEHLIVGNLGIYQNDGDKITEGRTSISDILATPPPPPTPSMVSTSSTMAGLARLAGEIPRSRLVRWSSSMGLPGEPRRRTGRVGDRIRVRAARDAFRAGHGLRNMAQRAGRSIRRVFRGAVRRVTGGNRQTQLGNATLQRPEEQQDGRGRASVEELQRAMASMGFYGAP</sequence>
<feature type="compositionally biased region" description="Polar residues" evidence="2">
    <location>
        <begin position="470"/>
        <end position="481"/>
    </location>
</feature>
<dbReference type="SUPFAM" id="SSF56112">
    <property type="entry name" value="Protein kinase-like (PK-like)"/>
    <property type="match status" value="1"/>
</dbReference>
<dbReference type="Gene3D" id="1.10.510.10">
    <property type="entry name" value="Transferase(Phosphotransferase) domain 1"/>
    <property type="match status" value="1"/>
</dbReference>
<dbReference type="EMBL" id="JBAWTH010000035">
    <property type="protein sequence ID" value="KAL2284732.1"/>
    <property type="molecule type" value="Genomic_DNA"/>
</dbReference>
<accession>A0ABR4EQL9</accession>
<comment type="caution">
    <text evidence="4">The sequence shown here is derived from an EMBL/GenBank/DDBJ whole genome shotgun (WGS) entry which is preliminary data.</text>
</comment>
<keyword evidence="5" id="KW-1185">Reference proteome</keyword>
<feature type="region of interest" description="Disordered" evidence="2">
    <location>
        <begin position="467"/>
        <end position="494"/>
    </location>
</feature>
<dbReference type="PROSITE" id="PS50011">
    <property type="entry name" value="PROTEIN_KINASE_DOM"/>
    <property type="match status" value="1"/>
</dbReference>
<proteinExistence type="predicted"/>
<feature type="domain" description="Protein kinase" evidence="3">
    <location>
        <begin position="39"/>
        <end position="349"/>
    </location>
</feature>
<evidence type="ECO:0000256" key="2">
    <source>
        <dbReference type="SAM" id="MobiDB-lite"/>
    </source>
</evidence>
<evidence type="ECO:0000313" key="5">
    <source>
        <dbReference type="Proteomes" id="UP001600888"/>
    </source>
</evidence>
<organism evidence="4 5">
    <name type="scientific">Diaporthe vaccinii</name>
    <dbReference type="NCBI Taxonomy" id="105482"/>
    <lineage>
        <taxon>Eukaryota</taxon>
        <taxon>Fungi</taxon>
        <taxon>Dikarya</taxon>
        <taxon>Ascomycota</taxon>
        <taxon>Pezizomycotina</taxon>
        <taxon>Sordariomycetes</taxon>
        <taxon>Sordariomycetidae</taxon>
        <taxon>Diaporthales</taxon>
        <taxon>Diaporthaceae</taxon>
        <taxon>Diaporthe</taxon>
        <taxon>Diaporthe eres species complex</taxon>
    </lineage>
</organism>
<name>A0ABR4EQL9_9PEZI</name>
<evidence type="ECO:0000313" key="4">
    <source>
        <dbReference type="EMBL" id="KAL2284732.1"/>
    </source>
</evidence>
<reference evidence="4 5" key="1">
    <citation type="submission" date="2024-03" db="EMBL/GenBank/DDBJ databases">
        <title>A high-quality draft genome sequence of Diaporthe vaccinii, a causative agent of upright dieback and viscid rot disease in cranberry plants.</title>
        <authorList>
            <person name="Sarrasin M."/>
            <person name="Lang B.F."/>
            <person name="Burger G."/>
        </authorList>
    </citation>
    <scope>NUCLEOTIDE SEQUENCE [LARGE SCALE GENOMIC DNA]</scope>
    <source>
        <strain evidence="4 5">IS7</strain>
    </source>
</reference>
<keyword evidence="1" id="KW-0547">Nucleotide-binding</keyword>
<dbReference type="InterPro" id="IPR017441">
    <property type="entry name" value="Protein_kinase_ATP_BS"/>
</dbReference>
<dbReference type="Proteomes" id="UP001600888">
    <property type="component" value="Unassembled WGS sequence"/>
</dbReference>